<dbReference type="InterPro" id="IPR043917">
    <property type="entry name" value="DUF5753"/>
</dbReference>
<evidence type="ECO:0000259" key="1">
    <source>
        <dbReference type="PROSITE" id="PS50943"/>
    </source>
</evidence>
<dbReference type="Proteomes" id="UP000198688">
    <property type="component" value="Chromosome I"/>
</dbReference>
<dbReference type="SMART" id="SM00530">
    <property type="entry name" value="HTH_XRE"/>
    <property type="match status" value="1"/>
</dbReference>
<dbReference type="OrthoDB" id="3458445at2"/>
<dbReference type="CDD" id="cd00093">
    <property type="entry name" value="HTH_XRE"/>
    <property type="match status" value="1"/>
</dbReference>
<feature type="domain" description="HTH cro/C1-type" evidence="1">
    <location>
        <begin position="18"/>
        <end position="71"/>
    </location>
</feature>
<dbReference type="STRING" id="113562.SAMN04489716_1584"/>
<dbReference type="Pfam" id="PF13560">
    <property type="entry name" value="HTH_31"/>
    <property type="match status" value="1"/>
</dbReference>
<dbReference type="RefSeq" id="WP_092542951.1">
    <property type="nucleotide sequence ID" value="NZ_BOMJ01000093.1"/>
</dbReference>
<dbReference type="Gene3D" id="1.10.260.40">
    <property type="entry name" value="lambda repressor-like DNA-binding domains"/>
    <property type="match status" value="1"/>
</dbReference>
<dbReference type="AlphaFoldDB" id="A0A1H1UY46"/>
<accession>A0A1H1UY46</accession>
<dbReference type="PROSITE" id="PS50943">
    <property type="entry name" value="HTH_CROC1"/>
    <property type="match status" value="1"/>
</dbReference>
<keyword evidence="3" id="KW-1185">Reference proteome</keyword>
<dbReference type="InterPro" id="IPR010982">
    <property type="entry name" value="Lambda_DNA-bd_dom_sf"/>
</dbReference>
<sequence length="287" mass="32092">MSGDPGPMVRRRQLSALLHRYRLASGKSVKEVAERLFEAPSKVTRIEKGQRLATVRDIADLSRIYDLPDDVRDQLMDLARGSRERQWWQRPDLSPALQILIGMEGTAQSISEFELTLVPGLLQTSEYADALLRRWVLDAGKRSELVAVRMRRQEILRPGSSPALRVVVDEAVLRRQVGGPEVMREQLSHVSELATSGICDFRVIPFGVSEPVGVKNGFTVLEFGNLTALPDATPIPGVLFLELSDGDRYLDDPDQIEYHLSYFQSLQAQALTSEESINIIRTAIADI</sequence>
<dbReference type="Pfam" id="PF19054">
    <property type="entry name" value="DUF5753"/>
    <property type="match status" value="1"/>
</dbReference>
<proteinExistence type="predicted"/>
<protein>
    <submittedName>
        <fullName evidence="2">Helix-turn-helix domain-containing protein</fullName>
    </submittedName>
</protein>
<organism evidence="2 3">
    <name type="scientific">Actinoplanes derwentensis</name>
    <dbReference type="NCBI Taxonomy" id="113562"/>
    <lineage>
        <taxon>Bacteria</taxon>
        <taxon>Bacillati</taxon>
        <taxon>Actinomycetota</taxon>
        <taxon>Actinomycetes</taxon>
        <taxon>Micromonosporales</taxon>
        <taxon>Micromonosporaceae</taxon>
        <taxon>Actinoplanes</taxon>
    </lineage>
</organism>
<reference evidence="2 3" key="1">
    <citation type="submission" date="2016-10" db="EMBL/GenBank/DDBJ databases">
        <authorList>
            <person name="de Groot N.N."/>
        </authorList>
    </citation>
    <scope>NUCLEOTIDE SEQUENCE [LARGE SCALE GENOMIC DNA]</scope>
    <source>
        <strain evidence="2 3">DSM 43941</strain>
    </source>
</reference>
<dbReference type="EMBL" id="LT629758">
    <property type="protein sequence ID" value="SDS77452.1"/>
    <property type="molecule type" value="Genomic_DNA"/>
</dbReference>
<gene>
    <name evidence="2" type="ORF">SAMN04489716_1584</name>
</gene>
<name>A0A1H1UY46_9ACTN</name>
<dbReference type="SUPFAM" id="SSF47413">
    <property type="entry name" value="lambda repressor-like DNA-binding domains"/>
    <property type="match status" value="1"/>
</dbReference>
<dbReference type="GO" id="GO:0003677">
    <property type="term" value="F:DNA binding"/>
    <property type="evidence" value="ECO:0007669"/>
    <property type="project" value="InterPro"/>
</dbReference>
<dbReference type="InterPro" id="IPR001387">
    <property type="entry name" value="Cro/C1-type_HTH"/>
</dbReference>
<evidence type="ECO:0000313" key="2">
    <source>
        <dbReference type="EMBL" id="SDS77452.1"/>
    </source>
</evidence>
<evidence type="ECO:0000313" key="3">
    <source>
        <dbReference type="Proteomes" id="UP000198688"/>
    </source>
</evidence>